<feature type="compositionally biased region" description="Basic residues" evidence="1">
    <location>
        <begin position="98"/>
        <end position="108"/>
    </location>
</feature>
<evidence type="ECO:0000313" key="3">
    <source>
        <dbReference type="Proteomes" id="UP000436803"/>
    </source>
</evidence>
<name>A0A642KPH1_BACFG</name>
<accession>A0A642KPH1</accession>
<gene>
    <name evidence="2" type="ORF">F2Z29_11050</name>
</gene>
<feature type="region of interest" description="Disordered" evidence="1">
    <location>
        <begin position="98"/>
        <end position="121"/>
    </location>
</feature>
<dbReference type="AlphaFoldDB" id="A0A642KPH1"/>
<proteinExistence type="predicted"/>
<sequence length="121" mass="13887">MTKSSFKPAKGVLVFDGAGKFVCKAYSLQAAAKIHFVEAQAVSFACSGKYTCAGAYYFRIENENVRIDEEDWGNLRIRDYDKLCGEKRKYHTPKMMTRKYKARAQKIKPSKEGKRKEDDNE</sequence>
<feature type="compositionally biased region" description="Basic and acidic residues" evidence="1">
    <location>
        <begin position="109"/>
        <end position="121"/>
    </location>
</feature>
<organism evidence="2 3">
    <name type="scientific">Bacteroides fragilis</name>
    <dbReference type="NCBI Taxonomy" id="817"/>
    <lineage>
        <taxon>Bacteria</taxon>
        <taxon>Pseudomonadati</taxon>
        <taxon>Bacteroidota</taxon>
        <taxon>Bacteroidia</taxon>
        <taxon>Bacteroidales</taxon>
        <taxon>Bacteroidaceae</taxon>
        <taxon>Bacteroides</taxon>
    </lineage>
</organism>
<dbReference type="Proteomes" id="UP000436803">
    <property type="component" value="Unassembled WGS sequence"/>
</dbReference>
<reference evidence="2 3" key="1">
    <citation type="journal article" date="2019" name="Nat. Med.">
        <title>A library of human gut bacterial isolates paired with longitudinal multiomics data enables mechanistic microbiome research.</title>
        <authorList>
            <person name="Poyet M."/>
            <person name="Groussin M."/>
            <person name="Gibbons S.M."/>
            <person name="Avila-Pacheco J."/>
            <person name="Jiang X."/>
            <person name="Kearney S.M."/>
            <person name="Perrotta A.R."/>
            <person name="Berdy B."/>
            <person name="Zhao S."/>
            <person name="Lieberman T.D."/>
            <person name="Swanson P.K."/>
            <person name="Smith M."/>
            <person name="Roesemann S."/>
            <person name="Alexander J.E."/>
            <person name="Rich S.A."/>
            <person name="Livny J."/>
            <person name="Vlamakis H."/>
            <person name="Clish C."/>
            <person name="Bullock K."/>
            <person name="Deik A."/>
            <person name="Scott J."/>
            <person name="Pierce K.A."/>
            <person name="Xavier R.J."/>
            <person name="Alm E.J."/>
        </authorList>
    </citation>
    <scope>NUCLEOTIDE SEQUENCE [LARGE SCALE GENOMIC DNA]</scope>
    <source>
        <strain evidence="2 3">BIOML-A7</strain>
    </source>
</reference>
<comment type="caution">
    <text evidence="2">The sequence shown here is derived from an EMBL/GenBank/DDBJ whole genome shotgun (WGS) entry which is preliminary data.</text>
</comment>
<evidence type="ECO:0000313" key="2">
    <source>
        <dbReference type="EMBL" id="KAA5173735.1"/>
    </source>
</evidence>
<protein>
    <submittedName>
        <fullName evidence="2">Uncharacterized protein</fullName>
    </submittedName>
</protein>
<dbReference type="EMBL" id="VWAW01000008">
    <property type="protein sequence ID" value="KAA5173735.1"/>
    <property type="molecule type" value="Genomic_DNA"/>
</dbReference>
<evidence type="ECO:0000256" key="1">
    <source>
        <dbReference type="SAM" id="MobiDB-lite"/>
    </source>
</evidence>